<keyword evidence="4" id="KW-0808">Transferase</keyword>
<dbReference type="Gene3D" id="3.40.640.10">
    <property type="entry name" value="Type I PLP-dependent aspartate aminotransferase-like (Major domain)"/>
    <property type="match status" value="1"/>
</dbReference>
<organism evidence="4 5">
    <name type="scientific">Microbulbifer celer</name>
    <dbReference type="NCBI Taxonomy" id="435905"/>
    <lineage>
        <taxon>Bacteria</taxon>
        <taxon>Pseudomonadati</taxon>
        <taxon>Pseudomonadota</taxon>
        <taxon>Gammaproteobacteria</taxon>
        <taxon>Cellvibrionales</taxon>
        <taxon>Microbulbiferaceae</taxon>
        <taxon>Microbulbifer</taxon>
    </lineage>
</organism>
<dbReference type="Gene3D" id="3.90.105.10">
    <property type="entry name" value="Molybdopterin biosynthesis moea protein, domain 2"/>
    <property type="match status" value="1"/>
</dbReference>
<dbReference type="InterPro" id="IPR052357">
    <property type="entry name" value="Orn_Lys_Arg_decarboxylase-I"/>
</dbReference>
<feature type="domain" description="Orn/Lys/Arg decarboxylases family 1 pyridoxal-P attachment site" evidence="3">
    <location>
        <begin position="351"/>
        <end position="365"/>
    </location>
</feature>
<proteinExistence type="predicted"/>
<accession>A0ABW3UB14</accession>
<comment type="caution">
    <text evidence="4">The sequence shown here is derived from an EMBL/GenBank/DDBJ whole genome shotgun (WGS) entry which is preliminary data.</text>
</comment>
<sequence>MRNCDIVLVTDDAGFGARWVEQLTQALNSDRDSPLRLGFFQTDSTGLDEFLRRGSTQIVVLDEGSLESAQMAECYHRLKERRAEIDSVLLTTGKAPASDQVFDSILSRAEPNYGIVYRTLQRILLERTATPFADALKEYAYAARDSWHTPGHSSGDSLRDSPWLSDFYRFMGEHIFTADLSVSVKMLDSLMDPISVIRQSQQLAARTFGAAHSYFITNGTSTSNKIVLQHMLRQGERVIVDRNCHKSVHHAVIMTSAVPVYLESSVNQHYGVYGPVAKAAIFAAIDSNPNARMLVLTSCTYDGLRYDLKPIIDNAHSCGLYVLIDEAWYAHGRFHPHLRPTALECGADFVTQSTHKMLSAFSQASMIHVGTGVKDFDAAGFRQDINMHTSTSPQYGMIASLDVARKQMSIEGYEVLERTLAYAADIRDFVRDATPFRCLDAEDLCSAELADDGIQLDPTKVTVDVGCAGLSAPLAQQRLFIEFGIQVEKSTHNTLSFLVTIGTTESKVLRLKQALAKLSASRGPDAAGEGPLPALSDIRVLPRTAYFSRGEKLVLKREGASALVGRVACDEIVPFPPGVPLLVPGQEITSEILDATLTYVFGREGLEIHGLRRKGGEVALRVMTPAEESAGVLELRRTSAIESVLTDLNELSL</sequence>
<dbReference type="InterPro" id="IPR015424">
    <property type="entry name" value="PyrdxlP-dep_Trfase"/>
</dbReference>
<dbReference type="PROSITE" id="PS00703">
    <property type="entry name" value="OKR_DC_1"/>
    <property type="match status" value="1"/>
</dbReference>
<evidence type="ECO:0000256" key="2">
    <source>
        <dbReference type="ARBA" id="ARBA00022898"/>
    </source>
</evidence>
<keyword evidence="5" id="KW-1185">Reference proteome</keyword>
<evidence type="ECO:0000256" key="1">
    <source>
        <dbReference type="ARBA" id="ARBA00001933"/>
    </source>
</evidence>
<dbReference type="PANTHER" id="PTHR43277:SF4">
    <property type="entry name" value="ARGININE DECARBOXYLASE"/>
    <property type="match status" value="1"/>
</dbReference>
<dbReference type="GO" id="GO:0008483">
    <property type="term" value="F:transaminase activity"/>
    <property type="evidence" value="ECO:0007669"/>
    <property type="project" value="UniProtKB-KW"/>
</dbReference>
<dbReference type="InterPro" id="IPR000310">
    <property type="entry name" value="Orn/Lys/Arg_deCO2ase_major_dom"/>
</dbReference>
<evidence type="ECO:0000259" key="3">
    <source>
        <dbReference type="PROSITE" id="PS00703"/>
    </source>
</evidence>
<keyword evidence="4" id="KW-0032">Aminotransferase</keyword>
<keyword evidence="2" id="KW-0663">Pyridoxal phosphate</keyword>
<dbReference type="SUPFAM" id="SSF53383">
    <property type="entry name" value="PLP-dependent transferases"/>
    <property type="match status" value="1"/>
</dbReference>
<dbReference type="Pfam" id="PF01276">
    <property type="entry name" value="OKR_DC_1"/>
    <property type="match status" value="1"/>
</dbReference>
<name>A0ABW3UB14_9GAMM</name>
<comment type="cofactor">
    <cofactor evidence="1">
        <name>pyridoxal 5'-phosphate</name>
        <dbReference type="ChEBI" id="CHEBI:597326"/>
    </cofactor>
</comment>
<dbReference type="PANTHER" id="PTHR43277">
    <property type="entry name" value="ARGININE DECARBOXYLASE"/>
    <property type="match status" value="1"/>
</dbReference>
<dbReference type="EMBL" id="JBHTLR010000023">
    <property type="protein sequence ID" value="MFD1218118.1"/>
    <property type="molecule type" value="Genomic_DNA"/>
</dbReference>
<dbReference type="Proteomes" id="UP001597264">
    <property type="component" value="Unassembled WGS sequence"/>
</dbReference>
<reference evidence="5" key="1">
    <citation type="journal article" date="2019" name="Int. J. Syst. Evol. Microbiol.">
        <title>The Global Catalogue of Microorganisms (GCM) 10K type strain sequencing project: providing services to taxonomists for standard genome sequencing and annotation.</title>
        <authorList>
            <consortium name="The Broad Institute Genomics Platform"/>
            <consortium name="The Broad Institute Genome Sequencing Center for Infectious Disease"/>
            <person name="Wu L."/>
            <person name="Ma J."/>
        </authorList>
    </citation>
    <scope>NUCLEOTIDE SEQUENCE [LARGE SCALE GENOMIC DNA]</scope>
    <source>
        <strain evidence="5">CCUG 54356</strain>
    </source>
</reference>
<protein>
    <submittedName>
        <fullName evidence="4">Aminotransferase class I/II-fold pyridoxal phosphate-dependent enzyme</fullName>
    </submittedName>
</protein>
<dbReference type="RefSeq" id="WP_230439062.1">
    <property type="nucleotide sequence ID" value="NZ_CP087715.1"/>
</dbReference>
<evidence type="ECO:0000313" key="4">
    <source>
        <dbReference type="EMBL" id="MFD1218118.1"/>
    </source>
</evidence>
<evidence type="ECO:0000313" key="5">
    <source>
        <dbReference type="Proteomes" id="UP001597264"/>
    </source>
</evidence>
<gene>
    <name evidence="4" type="ORF">ACFQ2X_16075</name>
</gene>
<dbReference type="InterPro" id="IPR015421">
    <property type="entry name" value="PyrdxlP-dep_Trfase_major"/>
</dbReference>
<dbReference type="CDD" id="cd00615">
    <property type="entry name" value="Orn_deC_like"/>
    <property type="match status" value="1"/>
</dbReference>